<name>A0A3M7PBL8_BRAPC</name>
<sequence length="73" mass="8760">MKLSNKVKTKKILFNSKSLRLRPERQMLRRLRKEIINVSFRILALLSKSFKMKTEPNFLFSIDNFSITKIIIF</sequence>
<dbReference type="Proteomes" id="UP000276133">
    <property type="component" value="Unassembled WGS sequence"/>
</dbReference>
<dbReference type="AlphaFoldDB" id="A0A3M7PBL8"/>
<keyword evidence="2" id="KW-1185">Reference proteome</keyword>
<gene>
    <name evidence="1" type="ORF">BpHYR1_048603</name>
</gene>
<organism evidence="1 2">
    <name type="scientific">Brachionus plicatilis</name>
    <name type="common">Marine rotifer</name>
    <name type="synonym">Brachionus muelleri</name>
    <dbReference type="NCBI Taxonomy" id="10195"/>
    <lineage>
        <taxon>Eukaryota</taxon>
        <taxon>Metazoa</taxon>
        <taxon>Spiralia</taxon>
        <taxon>Gnathifera</taxon>
        <taxon>Rotifera</taxon>
        <taxon>Eurotatoria</taxon>
        <taxon>Monogononta</taxon>
        <taxon>Pseudotrocha</taxon>
        <taxon>Ploima</taxon>
        <taxon>Brachionidae</taxon>
        <taxon>Brachionus</taxon>
    </lineage>
</organism>
<accession>A0A3M7PBL8</accession>
<comment type="caution">
    <text evidence="1">The sequence shown here is derived from an EMBL/GenBank/DDBJ whole genome shotgun (WGS) entry which is preliminary data.</text>
</comment>
<evidence type="ECO:0000313" key="1">
    <source>
        <dbReference type="EMBL" id="RMZ96448.1"/>
    </source>
</evidence>
<dbReference type="EMBL" id="REGN01012184">
    <property type="protein sequence ID" value="RMZ96448.1"/>
    <property type="molecule type" value="Genomic_DNA"/>
</dbReference>
<evidence type="ECO:0000313" key="2">
    <source>
        <dbReference type="Proteomes" id="UP000276133"/>
    </source>
</evidence>
<proteinExistence type="predicted"/>
<reference evidence="1 2" key="1">
    <citation type="journal article" date="2018" name="Sci. Rep.">
        <title>Genomic signatures of local adaptation to the degree of environmental predictability in rotifers.</title>
        <authorList>
            <person name="Franch-Gras L."/>
            <person name="Hahn C."/>
            <person name="Garcia-Roger E.M."/>
            <person name="Carmona M.J."/>
            <person name="Serra M."/>
            <person name="Gomez A."/>
        </authorList>
    </citation>
    <scope>NUCLEOTIDE SEQUENCE [LARGE SCALE GENOMIC DNA]</scope>
    <source>
        <strain evidence="1">HYR1</strain>
    </source>
</reference>
<protein>
    <submittedName>
        <fullName evidence="1">Uncharacterized protein</fullName>
    </submittedName>
</protein>